<keyword evidence="4" id="KW-1185">Reference proteome</keyword>
<evidence type="ECO:0000256" key="1">
    <source>
        <dbReference type="SAM" id="MobiDB-lite"/>
    </source>
</evidence>
<feature type="compositionally biased region" description="Low complexity" evidence="1">
    <location>
        <begin position="59"/>
        <end position="83"/>
    </location>
</feature>
<dbReference type="OrthoDB" id="5431298at2759"/>
<gene>
    <name evidence="3" type="ORF">B7463_g7133</name>
</gene>
<organism evidence="3 4">
    <name type="scientific">Scytalidium lignicola</name>
    <name type="common">Hyphomycete</name>
    <dbReference type="NCBI Taxonomy" id="5539"/>
    <lineage>
        <taxon>Eukaryota</taxon>
        <taxon>Fungi</taxon>
        <taxon>Dikarya</taxon>
        <taxon>Ascomycota</taxon>
        <taxon>Pezizomycotina</taxon>
        <taxon>Leotiomycetes</taxon>
        <taxon>Leotiomycetes incertae sedis</taxon>
        <taxon>Scytalidium</taxon>
    </lineage>
</organism>
<sequence length="567" mass="60863">MYLSFEERQEDGTCPDGTQFYTCASNGFKGCCGVDPCDLATCPASLLSALTVVATSSTSSTASSSPFSPSSQSSPPAVASTTSILPKSTPGFSATIVTTSQSSSSASIAATSEPSSSSSTTPTTAFIIKSTSSPLSSSTRPSTKSSGTARSTTTSPSPLTSTTSTTLTTSFPATAFRTDSASSTATAVPTTNHFSSKPPIIAGIVVGLVVLSVLSILIWFFCRKRRQNPNYRYSGAGWRRSLPGEIKIDNASSYDPRLSAGGDVFAPFGGWFRSPRASGRFSRHGEDSAPQQEAQAIRSHTHSGPQAMLIPNNRQDSSRLQVPGPQYIVSHIDLPRERQDMHISPMPEHDEEDAPIPDHEKSGLTPPDLSQHPVYTANRAATFENQSFYATEPIPLRPIFSGIPNNVYNTGVVIPRFASPVPGRAELPAAPITKAMHSQNHQNNKYPSAGVNRTTSRDTIGSTYTITVGLGSEDRNQNQPPPIGVMVQQMMRPNLRPAIEEEEEWDDVEGRRRHVMSWSTFDDARFTQGSAVAVGLGKEGDNDGTERKNRPERWSGSTATSEKRLLY</sequence>
<feature type="transmembrane region" description="Helical" evidence="2">
    <location>
        <begin position="200"/>
        <end position="222"/>
    </location>
</feature>
<feature type="region of interest" description="Disordered" evidence="1">
    <location>
        <begin position="437"/>
        <end position="456"/>
    </location>
</feature>
<dbReference type="AlphaFoldDB" id="A0A3E2H7H4"/>
<dbReference type="EMBL" id="NCSJ02000136">
    <property type="protein sequence ID" value="RFU29221.1"/>
    <property type="molecule type" value="Genomic_DNA"/>
</dbReference>
<feature type="non-terminal residue" evidence="3">
    <location>
        <position position="567"/>
    </location>
</feature>
<keyword evidence="2" id="KW-0812">Transmembrane</keyword>
<feature type="region of interest" description="Disordered" evidence="1">
    <location>
        <begin position="59"/>
        <end position="85"/>
    </location>
</feature>
<feature type="compositionally biased region" description="Basic and acidic residues" evidence="1">
    <location>
        <begin position="538"/>
        <end position="553"/>
    </location>
</feature>
<name>A0A3E2H7H4_SCYLI</name>
<dbReference type="Proteomes" id="UP000258309">
    <property type="component" value="Unassembled WGS sequence"/>
</dbReference>
<dbReference type="STRING" id="5539.A0A3E2H7H4"/>
<feature type="non-terminal residue" evidence="3">
    <location>
        <position position="1"/>
    </location>
</feature>
<feature type="region of interest" description="Disordered" evidence="1">
    <location>
        <begin position="103"/>
        <end position="166"/>
    </location>
</feature>
<accession>A0A3E2H7H4</accession>
<comment type="caution">
    <text evidence="3">The sequence shown here is derived from an EMBL/GenBank/DDBJ whole genome shotgun (WGS) entry which is preliminary data.</text>
</comment>
<evidence type="ECO:0000313" key="3">
    <source>
        <dbReference type="EMBL" id="RFU29221.1"/>
    </source>
</evidence>
<protein>
    <submittedName>
        <fullName evidence="3">Uncharacterized protein</fullName>
    </submittedName>
</protein>
<feature type="region of interest" description="Disordered" evidence="1">
    <location>
        <begin position="343"/>
        <end position="372"/>
    </location>
</feature>
<proteinExistence type="predicted"/>
<keyword evidence="2" id="KW-0472">Membrane</keyword>
<feature type="region of interest" description="Disordered" evidence="1">
    <location>
        <begin position="277"/>
        <end position="308"/>
    </location>
</feature>
<evidence type="ECO:0000313" key="4">
    <source>
        <dbReference type="Proteomes" id="UP000258309"/>
    </source>
</evidence>
<evidence type="ECO:0000256" key="2">
    <source>
        <dbReference type="SAM" id="Phobius"/>
    </source>
</evidence>
<keyword evidence="2" id="KW-1133">Transmembrane helix</keyword>
<feature type="region of interest" description="Disordered" evidence="1">
    <location>
        <begin position="535"/>
        <end position="567"/>
    </location>
</feature>
<reference evidence="3 4" key="1">
    <citation type="submission" date="2018-05" db="EMBL/GenBank/DDBJ databases">
        <title>Draft genome sequence of Scytalidium lignicola DSM 105466, a ubiquitous saprotrophic fungus.</title>
        <authorList>
            <person name="Buettner E."/>
            <person name="Gebauer A.M."/>
            <person name="Hofrichter M."/>
            <person name="Liers C."/>
            <person name="Kellner H."/>
        </authorList>
    </citation>
    <scope>NUCLEOTIDE SEQUENCE [LARGE SCALE GENOMIC DNA]</scope>
    <source>
        <strain evidence="3 4">DSM 105466</strain>
    </source>
</reference>